<keyword evidence="2" id="KW-0732">Signal</keyword>
<keyword evidence="4" id="KW-1185">Reference proteome</keyword>
<organism evidence="3 4">
    <name type="scientific">Pseudomonas saponiphila</name>
    <dbReference type="NCBI Taxonomy" id="556534"/>
    <lineage>
        <taxon>Bacteria</taxon>
        <taxon>Pseudomonadati</taxon>
        <taxon>Pseudomonadota</taxon>
        <taxon>Gammaproteobacteria</taxon>
        <taxon>Pseudomonadales</taxon>
        <taxon>Pseudomonadaceae</taxon>
        <taxon>Pseudomonas</taxon>
    </lineage>
</organism>
<evidence type="ECO:0000256" key="2">
    <source>
        <dbReference type="SAM" id="SignalP"/>
    </source>
</evidence>
<feature type="compositionally biased region" description="Low complexity" evidence="1">
    <location>
        <begin position="45"/>
        <end position="59"/>
    </location>
</feature>
<reference evidence="4" key="1">
    <citation type="submission" date="2016-10" db="EMBL/GenBank/DDBJ databases">
        <authorList>
            <person name="Varghese N."/>
            <person name="Submissions S."/>
        </authorList>
    </citation>
    <scope>NUCLEOTIDE SEQUENCE [LARGE SCALE GENOMIC DNA]</scope>
    <source>
        <strain evidence="4">DSM 9751</strain>
    </source>
</reference>
<dbReference type="Proteomes" id="UP000198982">
    <property type="component" value="Unassembled WGS sequence"/>
</dbReference>
<dbReference type="EMBL" id="FNTJ01000001">
    <property type="protein sequence ID" value="SEB50425.1"/>
    <property type="molecule type" value="Genomic_DNA"/>
</dbReference>
<evidence type="ECO:0008006" key="5">
    <source>
        <dbReference type="Google" id="ProtNLM"/>
    </source>
</evidence>
<gene>
    <name evidence="3" type="ORF">SAMN05216178_0816</name>
</gene>
<evidence type="ECO:0000313" key="4">
    <source>
        <dbReference type="Proteomes" id="UP000198982"/>
    </source>
</evidence>
<evidence type="ECO:0000256" key="1">
    <source>
        <dbReference type="SAM" id="MobiDB-lite"/>
    </source>
</evidence>
<sequence>MRPTQLLLIGLLAGTSFTTLADDGSERSQQMRDAFLASQEQIHGDANQQTAATGDTGTAPRDASTPAAEEDI</sequence>
<accession>A0A1H4JX67</accession>
<name>A0A1H4JX67_9PSED</name>
<proteinExistence type="predicted"/>
<dbReference type="RefSeq" id="WP_092310156.1">
    <property type="nucleotide sequence ID" value="NZ_FNTJ01000001.1"/>
</dbReference>
<protein>
    <recommendedName>
        <fullName evidence="5">Secreted protein</fullName>
    </recommendedName>
</protein>
<feature type="chain" id="PRO_5011714031" description="Secreted protein" evidence="2">
    <location>
        <begin position="22"/>
        <end position="72"/>
    </location>
</feature>
<feature type="signal peptide" evidence="2">
    <location>
        <begin position="1"/>
        <end position="21"/>
    </location>
</feature>
<dbReference type="AlphaFoldDB" id="A0A1H4JX67"/>
<evidence type="ECO:0000313" key="3">
    <source>
        <dbReference type="EMBL" id="SEB50425.1"/>
    </source>
</evidence>
<feature type="region of interest" description="Disordered" evidence="1">
    <location>
        <begin position="39"/>
        <end position="72"/>
    </location>
</feature>